<keyword evidence="4 11" id="KW-0493">Microtubule</keyword>
<evidence type="ECO:0000313" key="14">
    <source>
        <dbReference type="EMBL" id="KAJ8924017.1"/>
    </source>
</evidence>
<accession>A0AAV8WBL4</accession>
<proteinExistence type="inferred from homology"/>
<dbReference type="PANTHER" id="PTHR47970">
    <property type="entry name" value="KINESIN-LIKE PROTEIN KIF11"/>
    <property type="match status" value="1"/>
</dbReference>
<evidence type="ECO:0000256" key="12">
    <source>
        <dbReference type="SAM" id="Coils"/>
    </source>
</evidence>
<dbReference type="Proteomes" id="UP001159042">
    <property type="component" value="Unassembled WGS sequence"/>
</dbReference>
<evidence type="ECO:0000256" key="1">
    <source>
        <dbReference type="ARBA" id="ARBA00004186"/>
    </source>
</evidence>
<evidence type="ECO:0000256" key="2">
    <source>
        <dbReference type="ARBA" id="ARBA00022490"/>
    </source>
</evidence>
<feature type="coiled-coil region" evidence="12">
    <location>
        <begin position="567"/>
        <end position="639"/>
    </location>
</feature>
<dbReference type="PRINTS" id="PR00380">
    <property type="entry name" value="KINESINHEAVY"/>
</dbReference>
<evidence type="ECO:0000256" key="5">
    <source>
        <dbReference type="ARBA" id="ARBA00022741"/>
    </source>
</evidence>
<keyword evidence="15" id="KW-1185">Reference proteome</keyword>
<dbReference type="InterPro" id="IPR001752">
    <property type="entry name" value="Kinesin_motor_dom"/>
</dbReference>
<keyword evidence="2" id="KW-0963">Cytoplasm</keyword>
<comment type="similarity">
    <text evidence="10 11">Belongs to the TRAFAC class myosin-kinesin ATPase superfamily. Kinesin family.</text>
</comment>
<dbReference type="SUPFAM" id="SSF52540">
    <property type="entry name" value="P-loop containing nucleoside triphosphate hydrolases"/>
    <property type="match status" value="1"/>
</dbReference>
<evidence type="ECO:0000256" key="7">
    <source>
        <dbReference type="ARBA" id="ARBA00023054"/>
    </source>
</evidence>
<dbReference type="InterPro" id="IPR019821">
    <property type="entry name" value="Kinesin_motor_CS"/>
</dbReference>
<dbReference type="AlphaFoldDB" id="A0AAV8WBL4"/>
<evidence type="ECO:0000256" key="4">
    <source>
        <dbReference type="ARBA" id="ARBA00022701"/>
    </source>
</evidence>
<keyword evidence="9" id="KW-0206">Cytoskeleton</keyword>
<dbReference type="PROSITE" id="PS50067">
    <property type="entry name" value="KINESIN_MOTOR_2"/>
    <property type="match status" value="1"/>
</dbReference>
<evidence type="ECO:0000313" key="15">
    <source>
        <dbReference type="Proteomes" id="UP001159042"/>
    </source>
</evidence>
<feature type="domain" description="Kinesin motor" evidence="13">
    <location>
        <begin position="26"/>
        <end position="423"/>
    </location>
</feature>
<comment type="caution">
    <text evidence="14">The sequence shown here is derived from an EMBL/GenBank/DDBJ whole genome shotgun (WGS) entry which is preliminary data.</text>
</comment>
<evidence type="ECO:0000256" key="3">
    <source>
        <dbReference type="ARBA" id="ARBA00022553"/>
    </source>
</evidence>
<organism evidence="14 15">
    <name type="scientific">Exocentrus adspersus</name>
    <dbReference type="NCBI Taxonomy" id="1586481"/>
    <lineage>
        <taxon>Eukaryota</taxon>
        <taxon>Metazoa</taxon>
        <taxon>Ecdysozoa</taxon>
        <taxon>Arthropoda</taxon>
        <taxon>Hexapoda</taxon>
        <taxon>Insecta</taxon>
        <taxon>Pterygota</taxon>
        <taxon>Neoptera</taxon>
        <taxon>Endopterygota</taxon>
        <taxon>Coleoptera</taxon>
        <taxon>Polyphaga</taxon>
        <taxon>Cucujiformia</taxon>
        <taxon>Chrysomeloidea</taxon>
        <taxon>Cerambycidae</taxon>
        <taxon>Lamiinae</taxon>
        <taxon>Acanthocinini</taxon>
        <taxon>Exocentrus</taxon>
    </lineage>
</organism>
<reference evidence="14 15" key="1">
    <citation type="journal article" date="2023" name="Insect Mol. Biol.">
        <title>Genome sequencing provides insights into the evolution of gene families encoding plant cell wall-degrading enzymes in longhorned beetles.</title>
        <authorList>
            <person name="Shin N.R."/>
            <person name="Okamura Y."/>
            <person name="Kirsch R."/>
            <person name="Pauchet Y."/>
        </authorList>
    </citation>
    <scope>NUCLEOTIDE SEQUENCE [LARGE SCALE GENOMIC DNA]</scope>
    <source>
        <strain evidence="14">EAD_L_NR</strain>
    </source>
</reference>
<sequence>MSFENETINIIVIESDDDDSEPELKHVEVFLRLKGIPSDQLYTINNNVLVCTAPETSQIQRKINQIKQITKTFSFTKIFNPDTSQLEIFNTIIKAKVLNFINGRNCTILSYGASGSGKTFTMVGTPDEPGIIPRALEYIFRTIPNLSQKPKIIQLPNGEVRELDDETYQMGALQKSMILNATHIDRNIHLKTYKQMQQRLSSESVAEVDDCSNTDVTIWISFAEIYNEQIFDLLKSAPQRGQQRPRLRLGATADSTYIKDLTSIHVSSGIEAFQVLQYGTHNLKYAATSVNSHSSRSHCIFTIKLIQSSEIDRGAHVSSFHFCDLAGSERVKRTLNVGDRLKESNNINTSLLVLGRCIKLVRDAQQLKDKSVIPFRESKLTQLFQNALMGNEDMMMIVNINPSQDAFDESQHVLAFSAIAREVFIEEHPKNLKPKTTNRFSLYLEKAAGSNQALDNEKDREINRLKMCVSELYNELELQKQTLEEEWRVEKKFINTEYQKFLREERERYEKRNAAALNNLREKYEQKISELRNYYSDLLQDQEDIIVLDSSSEDENTSADNHNLNIISEQSELIRTLQIELNEVKLENEKLRKDTEEMYELKKQIKAVVEEYNELKITLAEATQECLELQKKIAHADEGMISVVTEIVQEEENV</sequence>
<evidence type="ECO:0000259" key="13">
    <source>
        <dbReference type="PROSITE" id="PS50067"/>
    </source>
</evidence>
<dbReference type="GO" id="GO:0005524">
    <property type="term" value="F:ATP binding"/>
    <property type="evidence" value="ECO:0007669"/>
    <property type="project" value="UniProtKB-UniRule"/>
</dbReference>
<name>A0AAV8WBL4_9CUCU</name>
<gene>
    <name evidence="14" type="ORF">NQ315_006794</name>
</gene>
<dbReference type="EMBL" id="JANEYG010000003">
    <property type="protein sequence ID" value="KAJ8924017.1"/>
    <property type="molecule type" value="Genomic_DNA"/>
</dbReference>
<protein>
    <recommendedName>
        <fullName evidence="11">Kinesin-like protein</fullName>
    </recommendedName>
</protein>
<dbReference type="PANTHER" id="PTHR47970:SF29">
    <property type="entry name" value="KINESIN FAMILY MEMBER 20B"/>
    <property type="match status" value="1"/>
</dbReference>
<dbReference type="GO" id="GO:0051231">
    <property type="term" value="P:spindle elongation"/>
    <property type="evidence" value="ECO:0007669"/>
    <property type="project" value="TreeGrafter"/>
</dbReference>
<dbReference type="GO" id="GO:0090307">
    <property type="term" value="P:mitotic spindle assembly"/>
    <property type="evidence" value="ECO:0007669"/>
    <property type="project" value="TreeGrafter"/>
</dbReference>
<dbReference type="GO" id="GO:0072686">
    <property type="term" value="C:mitotic spindle"/>
    <property type="evidence" value="ECO:0007669"/>
    <property type="project" value="TreeGrafter"/>
</dbReference>
<dbReference type="InterPro" id="IPR047149">
    <property type="entry name" value="KIF11-like"/>
</dbReference>
<keyword evidence="5 10" id="KW-0547">Nucleotide-binding</keyword>
<evidence type="ECO:0000256" key="10">
    <source>
        <dbReference type="PROSITE-ProRule" id="PRU00283"/>
    </source>
</evidence>
<evidence type="ECO:0000256" key="9">
    <source>
        <dbReference type="ARBA" id="ARBA00023212"/>
    </source>
</evidence>
<comment type="subcellular location">
    <subcellularLocation>
        <location evidence="1">Cytoplasm</location>
        <location evidence="1">Cytoskeleton</location>
        <location evidence="1">Spindle</location>
    </subcellularLocation>
</comment>
<keyword evidence="7 12" id="KW-0175">Coiled coil</keyword>
<dbReference type="InterPro" id="IPR027417">
    <property type="entry name" value="P-loop_NTPase"/>
</dbReference>
<dbReference type="Gene3D" id="3.40.850.10">
    <property type="entry name" value="Kinesin motor domain"/>
    <property type="match status" value="1"/>
</dbReference>
<dbReference type="InterPro" id="IPR036961">
    <property type="entry name" value="Kinesin_motor_dom_sf"/>
</dbReference>
<dbReference type="CDD" id="cd00106">
    <property type="entry name" value="KISc"/>
    <property type="match status" value="1"/>
</dbReference>
<evidence type="ECO:0000256" key="8">
    <source>
        <dbReference type="ARBA" id="ARBA00023175"/>
    </source>
</evidence>
<evidence type="ECO:0000256" key="6">
    <source>
        <dbReference type="ARBA" id="ARBA00022840"/>
    </source>
</evidence>
<dbReference type="GO" id="GO:0008017">
    <property type="term" value="F:microtubule binding"/>
    <property type="evidence" value="ECO:0007669"/>
    <property type="project" value="InterPro"/>
</dbReference>
<dbReference type="GO" id="GO:0005876">
    <property type="term" value="C:spindle microtubule"/>
    <property type="evidence" value="ECO:0007669"/>
    <property type="project" value="TreeGrafter"/>
</dbReference>
<feature type="binding site" evidence="10">
    <location>
        <begin position="112"/>
        <end position="119"/>
    </location>
    <ligand>
        <name>ATP</name>
        <dbReference type="ChEBI" id="CHEBI:30616"/>
    </ligand>
</feature>
<keyword evidence="3" id="KW-0597">Phosphoprotein</keyword>
<dbReference type="Pfam" id="PF00225">
    <property type="entry name" value="Kinesin"/>
    <property type="match status" value="1"/>
</dbReference>
<dbReference type="GO" id="GO:0007018">
    <property type="term" value="P:microtubule-based movement"/>
    <property type="evidence" value="ECO:0007669"/>
    <property type="project" value="InterPro"/>
</dbReference>
<feature type="coiled-coil region" evidence="12">
    <location>
        <begin position="466"/>
        <end position="541"/>
    </location>
</feature>
<dbReference type="GO" id="GO:0005634">
    <property type="term" value="C:nucleus"/>
    <property type="evidence" value="ECO:0007669"/>
    <property type="project" value="TreeGrafter"/>
</dbReference>
<evidence type="ECO:0000256" key="11">
    <source>
        <dbReference type="RuleBase" id="RU000394"/>
    </source>
</evidence>
<keyword evidence="6 10" id="KW-0067">ATP-binding</keyword>
<keyword evidence="8 10" id="KW-0505">Motor protein</keyword>
<dbReference type="PROSITE" id="PS00411">
    <property type="entry name" value="KINESIN_MOTOR_1"/>
    <property type="match status" value="1"/>
</dbReference>
<dbReference type="GO" id="GO:0008574">
    <property type="term" value="F:plus-end-directed microtubule motor activity"/>
    <property type="evidence" value="ECO:0007669"/>
    <property type="project" value="TreeGrafter"/>
</dbReference>
<dbReference type="SMART" id="SM00129">
    <property type="entry name" value="KISc"/>
    <property type="match status" value="1"/>
</dbReference>